<evidence type="ECO:0000313" key="2">
    <source>
        <dbReference type="Proteomes" id="UP001156560"/>
    </source>
</evidence>
<dbReference type="EMBL" id="CP114194">
    <property type="protein sequence ID" value="WAT91735.1"/>
    <property type="molecule type" value="Genomic_DNA"/>
</dbReference>
<evidence type="ECO:0008006" key="3">
    <source>
        <dbReference type="Google" id="ProtNLM"/>
    </source>
</evidence>
<proteinExistence type="predicted"/>
<reference evidence="1" key="1">
    <citation type="submission" date="2022-12" db="EMBL/GenBank/DDBJ databases">
        <title>Vibrio parahaemolyticus become highly virulent by producing novel Tc toxins.</title>
        <authorList>
            <person name="Yang F."/>
            <person name="You Y."/>
            <person name="Lai Q."/>
            <person name="Xu L."/>
            <person name="Li F."/>
        </authorList>
    </citation>
    <scope>NUCLEOTIDE SEQUENCE</scope>
    <source>
        <strain evidence="1">Vp-HL-202005</strain>
    </source>
</reference>
<dbReference type="Proteomes" id="UP001156560">
    <property type="component" value="Chromosome 1"/>
</dbReference>
<dbReference type="RefSeq" id="WP_029798233.1">
    <property type="nucleotide sequence ID" value="NZ_CANUIT010000031.1"/>
</dbReference>
<protein>
    <recommendedName>
        <fullName evidence="3">DUF3018 family protein</fullName>
    </recommendedName>
</protein>
<dbReference type="AlphaFoldDB" id="A0AA47L819"/>
<name>A0AA47L819_VIBPH</name>
<evidence type="ECO:0000313" key="1">
    <source>
        <dbReference type="EMBL" id="WAT91735.1"/>
    </source>
</evidence>
<sequence>MNRNKRYEQRMKQNGFKKITIWVPFDKESDVKQAASAMCEDESLTIGVLKNINTGRMVSMH</sequence>
<organism evidence="1 2">
    <name type="scientific">Vibrio parahaemolyticus</name>
    <dbReference type="NCBI Taxonomy" id="670"/>
    <lineage>
        <taxon>Bacteria</taxon>
        <taxon>Pseudomonadati</taxon>
        <taxon>Pseudomonadota</taxon>
        <taxon>Gammaproteobacteria</taxon>
        <taxon>Vibrionales</taxon>
        <taxon>Vibrionaceae</taxon>
        <taxon>Vibrio</taxon>
    </lineage>
</organism>
<gene>
    <name evidence="1" type="ORF">O1Q84_07925</name>
</gene>
<accession>A0AA47L819</accession>
<dbReference type="InterPro" id="IPR021558">
    <property type="entry name" value="MazE-like"/>
</dbReference>
<dbReference type="Pfam" id="PF11455">
    <property type="entry name" value="MazE-like"/>
    <property type="match status" value="1"/>
</dbReference>